<organism evidence="4 5">
    <name type="scientific">Zea mays</name>
    <name type="common">Maize</name>
    <dbReference type="NCBI Taxonomy" id="4577"/>
    <lineage>
        <taxon>Eukaryota</taxon>
        <taxon>Viridiplantae</taxon>
        <taxon>Streptophyta</taxon>
        <taxon>Embryophyta</taxon>
        <taxon>Tracheophyta</taxon>
        <taxon>Spermatophyta</taxon>
        <taxon>Magnoliopsida</taxon>
        <taxon>Liliopsida</taxon>
        <taxon>Poales</taxon>
        <taxon>Poaceae</taxon>
        <taxon>PACMAD clade</taxon>
        <taxon>Panicoideae</taxon>
        <taxon>Andropogonodae</taxon>
        <taxon>Andropogoneae</taxon>
        <taxon>Tripsacinae</taxon>
        <taxon>Zea</taxon>
    </lineage>
</organism>
<protein>
    <submittedName>
        <fullName evidence="3">Protein RTF1-like protein</fullName>
    </submittedName>
</protein>
<dbReference type="SUPFAM" id="SSF159042">
    <property type="entry name" value="Plus3-like"/>
    <property type="match status" value="1"/>
</dbReference>
<dbReference type="PANTHER" id="PTHR31972">
    <property type="entry name" value="EXPRESSED PROTEIN"/>
    <property type="match status" value="1"/>
</dbReference>
<name>A0A1D6EEQ6_MAIZE</name>
<dbReference type="PaxDb" id="4577-GRMZM2G139233_P01"/>
<dbReference type="SMR" id="A0A1D6EEQ6"/>
<reference evidence="4" key="3">
    <citation type="submission" date="2021-05" db="UniProtKB">
        <authorList>
            <consortium name="EnsemblPlants"/>
        </authorList>
    </citation>
    <scope>IDENTIFICATION</scope>
    <source>
        <strain evidence="4">cv. B73</strain>
    </source>
</reference>
<evidence type="ECO:0000256" key="1">
    <source>
        <dbReference type="SAM" id="MobiDB-lite"/>
    </source>
</evidence>
<accession>A0A1D6EEQ6</accession>
<dbReference type="EnsemblPlants" id="Zm00001eb087640_T001">
    <property type="protein sequence ID" value="Zm00001eb087640_P001"/>
    <property type="gene ID" value="Zm00001eb087640"/>
</dbReference>
<dbReference type="Pfam" id="PF03126">
    <property type="entry name" value="Plus-3"/>
    <property type="match status" value="1"/>
</dbReference>
<dbReference type="GO" id="GO:0003677">
    <property type="term" value="F:DNA binding"/>
    <property type="evidence" value="ECO:0007669"/>
    <property type="project" value="InterPro"/>
</dbReference>
<dbReference type="STRING" id="4577.A0A1D6EEQ6"/>
<dbReference type="EMBL" id="CM007648">
    <property type="protein sequence ID" value="ONM18697.1"/>
    <property type="molecule type" value="Genomic_DNA"/>
</dbReference>
<evidence type="ECO:0000313" key="4">
    <source>
        <dbReference type="EnsemblPlants" id="Zm00001eb087640_P001"/>
    </source>
</evidence>
<dbReference type="InterPro" id="IPR036128">
    <property type="entry name" value="Plus3-like_sf"/>
</dbReference>
<evidence type="ECO:0000313" key="3">
    <source>
        <dbReference type="EMBL" id="ONM18697.1"/>
    </source>
</evidence>
<gene>
    <name evidence="3" type="ORF">ZEAMMB73_Zm00001d004291</name>
</gene>
<dbReference type="Gramene" id="Zm00001eb087640_T001">
    <property type="protein sequence ID" value="Zm00001eb087640_P001"/>
    <property type="gene ID" value="Zm00001eb087640"/>
</dbReference>
<dbReference type="PANTHER" id="PTHR31972:SF74">
    <property type="entry name" value="EXPRESSED PROTEIN"/>
    <property type="match status" value="1"/>
</dbReference>
<feature type="compositionally biased region" description="Basic and acidic residues" evidence="1">
    <location>
        <begin position="302"/>
        <end position="311"/>
    </location>
</feature>
<keyword evidence="5" id="KW-1185">Reference proteome</keyword>
<dbReference type="InterPro" id="IPR004343">
    <property type="entry name" value="Plus-3_dom"/>
</dbReference>
<feature type="domain" description="Plus3" evidence="2">
    <location>
        <begin position="165"/>
        <end position="237"/>
    </location>
</feature>
<dbReference type="InterPro" id="IPR008586">
    <property type="entry name" value="DUF868_pln"/>
</dbReference>
<dbReference type="Pfam" id="PF05910">
    <property type="entry name" value="DUF868"/>
    <property type="match status" value="1"/>
</dbReference>
<evidence type="ECO:0000313" key="5">
    <source>
        <dbReference type="Proteomes" id="UP000007305"/>
    </source>
</evidence>
<dbReference type="Gene3D" id="3.90.70.200">
    <property type="entry name" value="Plus-3 domain"/>
    <property type="match status" value="2"/>
</dbReference>
<dbReference type="SMART" id="SM00719">
    <property type="entry name" value="Plus3"/>
    <property type="match status" value="1"/>
</dbReference>
<dbReference type="AlphaFoldDB" id="A0A1D6EEQ6"/>
<reference evidence="4" key="2">
    <citation type="submission" date="2019-07" db="EMBL/GenBank/DDBJ databases">
        <authorList>
            <person name="Seetharam A."/>
            <person name="Woodhouse M."/>
            <person name="Cannon E."/>
        </authorList>
    </citation>
    <scope>NUCLEOTIDE SEQUENCE [LARGE SCALE GENOMIC DNA]</scope>
    <source>
        <strain evidence="4">cv. B73</strain>
    </source>
</reference>
<feature type="region of interest" description="Disordered" evidence="1">
    <location>
        <begin position="302"/>
        <end position="334"/>
    </location>
</feature>
<dbReference type="Proteomes" id="UP000007305">
    <property type="component" value="Chromosome 2"/>
</dbReference>
<dbReference type="eggNOG" id="KOG2402">
    <property type="taxonomic scope" value="Eukaryota"/>
</dbReference>
<reference evidence="3 5" key="1">
    <citation type="submission" date="2015-12" db="EMBL/GenBank/DDBJ databases">
        <title>Update maize B73 reference genome by single molecule sequencing technologies.</title>
        <authorList>
            <consortium name="Maize Genome Sequencing Project"/>
            <person name="Ware D."/>
        </authorList>
    </citation>
    <scope>NUCLEOTIDE SEQUENCE [LARGE SCALE GENOMIC DNA]</scope>
    <source>
        <strain evidence="5">cv. B73</strain>
        <tissue evidence="3">Seedling</tissue>
    </source>
</reference>
<evidence type="ECO:0000259" key="2">
    <source>
        <dbReference type="SMART" id="SM00719"/>
    </source>
</evidence>
<sequence>MTCHPDHCLCKADIKLWLFSKKKWSRSLDVEDSKVKVFWDLADARFSVEPEPVEGFYVVVVFYLELALLLDDMKKDAYRKTRASQLTMNAPFMARREHIYGKKIHSAKAQFCDNGQFNHISIECDTVSVKDLCLKIRVDKKPMMQVKRLAWKDDEFDESSSRLDPLKFDDRKSITLRRSKLVKWFMEPFFDDLIFECFMWLGIGKTEYGTLSYRMCIVSDSPPKEEEFMEWLQKEDRNGACIPTQQEVLGKKEAIQEAYNFEYSAATVQQMLRDKSVVRHPINIVAEKDRLRSELSMALSRRNEAKAERMRVKQKNLQRRPQPESKDNKVANLESMNWKNRADNFKNALELKLVNISLKAGESGYDPFLRRWTRSRNYYASKP</sequence>
<proteinExistence type="predicted"/>